<dbReference type="AlphaFoldDB" id="A0A0S4L5Y7"/>
<dbReference type="EMBL" id="CZPZ01000004">
    <property type="protein sequence ID" value="CUS33180.1"/>
    <property type="molecule type" value="Genomic_DNA"/>
</dbReference>
<dbReference type="Proteomes" id="UP000198736">
    <property type="component" value="Unassembled WGS sequence"/>
</dbReference>
<name>A0A0S4L5Y7_9BACT</name>
<gene>
    <name evidence="2" type="ORF">COMA2_120110</name>
</gene>
<evidence type="ECO:0000256" key="1">
    <source>
        <dbReference type="SAM" id="Phobius"/>
    </source>
</evidence>
<feature type="transmembrane region" description="Helical" evidence="1">
    <location>
        <begin position="122"/>
        <end position="143"/>
    </location>
</feature>
<dbReference type="OrthoDB" id="9796453at2"/>
<sequence length="163" mass="18345">MDQPMTDECRRADKIRRFSLAVSLALMVLCNAVLLGGVALSGINLDDLVKTPDFFNAKQDVCLRLTWQSMPGASEPVRLCSEWLNLSDPSGTTHFLQPDTKLKKGLDGRYYVDQGIQADYRLLMLMLFVAAVIIGGVWAKWFLVNRYRIRLESIDGRRASPAH</sequence>
<feature type="transmembrane region" description="Helical" evidence="1">
    <location>
        <begin position="20"/>
        <end position="43"/>
    </location>
</feature>
<keyword evidence="1" id="KW-1133">Transmembrane helix</keyword>
<dbReference type="STRING" id="1742973.COMA2_120110"/>
<protein>
    <submittedName>
        <fullName evidence="2">Uncharacterized protein</fullName>
    </submittedName>
</protein>
<keyword evidence="1" id="KW-0812">Transmembrane</keyword>
<evidence type="ECO:0000313" key="2">
    <source>
        <dbReference type="EMBL" id="CUS33180.1"/>
    </source>
</evidence>
<keyword evidence="3" id="KW-1185">Reference proteome</keyword>
<organism evidence="2 3">
    <name type="scientific">Candidatus Nitrospira nitrificans</name>
    <dbReference type="NCBI Taxonomy" id="1742973"/>
    <lineage>
        <taxon>Bacteria</taxon>
        <taxon>Pseudomonadati</taxon>
        <taxon>Nitrospirota</taxon>
        <taxon>Nitrospiria</taxon>
        <taxon>Nitrospirales</taxon>
        <taxon>Nitrospiraceae</taxon>
        <taxon>Nitrospira</taxon>
    </lineage>
</organism>
<dbReference type="RefSeq" id="WP_090894907.1">
    <property type="nucleotide sequence ID" value="NZ_CZPZ01000004.1"/>
</dbReference>
<accession>A0A0S4L5Y7</accession>
<proteinExistence type="predicted"/>
<reference evidence="3" key="1">
    <citation type="submission" date="2015-10" db="EMBL/GenBank/DDBJ databases">
        <authorList>
            <person name="Luecker S."/>
            <person name="Luecker S."/>
        </authorList>
    </citation>
    <scope>NUCLEOTIDE SEQUENCE [LARGE SCALE GENOMIC DNA]</scope>
</reference>
<evidence type="ECO:0000313" key="3">
    <source>
        <dbReference type="Proteomes" id="UP000198736"/>
    </source>
</evidence>
<keyword evidence="1" id="KW-0472">Membrane</keyword>